<dbReference type="InParanoid" id="A0A4S2MSS1"/>
<evidence type="ECO:0000256" key="3">
    <source>
        <dbReference type="PROSITE-ProRule" id="PRU00023"/>
    </source>
</evidence>
<feature type="compositionally biased region" description="Low complexity" evidence="4">
    <location>
        <begin position="9"/>
        <end position="32"/>
    </location>
</feature>
<dbReference type="Proteomes" id="UP000298138">
    <property type="component" value="Unassembled WGS sequence"/>
</dbReference>
<protein>
    <submittedName>
        <fullName evidence="5">Ankyrin</fullName>
    </submittedName>
</protein>
<proteinExistence type="predicted"/>
<feature type="repeat" description="ANK" evidence="3">
    <location>
        <begin position="240"/>
        <end position="269"/>
    </location>
</feature>
<dbReference type="PANTHER" id="PTHR24180">
    <property type="entry name" value="CYCLIN-DEPENDENT KINASE INHIBITOR 2C-RELATED"/>
    <property type="match status" value="1"/>
</dbReference>
<dbReference type="STRING" id="341454.A0A4S2MSS1"/>
<evidence type="ECO:0000313" key="6">
    <source>
        <dbReference type="Proteomes" id="UP000298138"/>
    </source>
</evidence>
<dbReference type="SUPFAM" id="SSF48403">
    <property type="entry name" value="Ankyrin repeat"/>
    <property type="match status" value="1"/>
</dbReference>
<dbReference type="PANTHER" id="PTHR24180:SF45">
    <property type="entry name" value="POLY [ADP-RIBOSE] POLYMERASE TANKYRASE"/>
    <property type="match status" value="1"/>
</dbReference>
<dbReference type="Gene3D" id="1.25.40.20">
    <property type="entry name" value="Ankyrin repeat-containing domain"/>
    <property type="match status" value="2"/>
</dbReference>
<dbReference type="OrthoDB" id="4772757at2759"/>
<dbReference type="InterPro" id="IPR051637">
    <property type="entry name" value="Ank_repeat_dom-contain_49"/>
</dbReference>
<dbReference type="PROSITE" id="PS50088">
    <property type="entry name" value="ANK_REPEAT"/>
    <property type="match status" value="3"/>
</dbReference>
<dbReference type="EMBL" id="ML220133">
    <property type="protein sequence ID" value="TGZ79267.1"/>
    <property type="molecule type" value="Genomic_DNA"/>
</dbReference>
<keyword evidence="1" id="KW-0677">Repeat</keyword>
<dbReference type="SMART" id="SM00248">
    <property type="entry name" value="ANK"/>
    <property type="match status" value="3"/>
</dbReference>
<dbReference type="Pfam" id="PF12796">
    <property type="entry name" value="Ank_2"/>
    <property type="match status" value="2"/>
</dbReference>
<sequence>MDPSASTGASNIPPNSSSTNASASDDSALSMARIPSEPAHNGSILDQDEVSGPSSNGDSFSTVTLTEKIVTIPSDPRYLSHHWNLAVTKARTKLKSRSEKKDLEKWIRIETCSDPMEPDGGQVVKSLIKYGAHVNSQGANNSKDEYCTALQWAAFYGLREVVQLLIQTGADVNSQGFGYNFSGDFYLGAVRGRYCIPEGAQGGKYGSPLYAAAEEGHKEVAQLLIQEGTDVNAQGGGYGNALQAAAYKGHETVVQLLIQERADVNAQSDEYGSPLHAAAKRGTMRWSNYYYRMAPTKMI</sequence>
<evidence type="ECO:0000256" key="1">
    <source>
        <dbReference type="ARBA" id="ARBA00022737"/>
    </source>
</evidence>
<feature type="repeat" description="ANK" evidence="3">
    <location>
        <begin position="145"/>
        <end position="177"/>
    </location>
</feature>
<keyword evidence="6" id="KW-1185">Reference proteome</keyword>
<name>A0A4S2MSS1_9PEZI</name>
<dbReference type="InterPro" id="IPR036770">
    <property type="entry name" value="Ankyrin_rpt-contain_sf"/>
</dbReference>
<reference evidence="5 6" key="1">
    <citation type="submission" date="2019-04" db="EMBL/GenBank/DDBJ databases">
        <title>Comparative genomics and transcriptomics to analyze fruiting body development in filamentous ascomycetes.</title>
        <authorList>
            <consortium name="DOE Joint Genome Institute"/>
            <person name="Lutkenhaus R."/>
            <person name="Traeger S."/>
            <person name="Breuer J."/>
            <person name="Kuo A."/>
            <person name="Lipzen A."/>
            <person name="Pangilinan J."/>
            <person name="Dilworth D."/>
            <person name="Sandor L."/>
            <person name="Poggeler S."/>
            <person name="Barry K."/>
            <person name="Grigoriev I.V."/>
            <person name="Nowrousian M."/>
        </authorList>
    </citation>
    <scope>NUCLEOTIDE SEQUENCE [LARGE SCALE GENOMIC DNA]</scope>
    <source>
        <strain evidence="5 6">CBS 389.68</strain>
    </source>
</reference>
<dbReference type="InterPro" id="IPR002110">
    <property type="entry name" value="Ankyrin_rpt"/>
</dbReference>
<dbReference type="AlphaFoldDB" id="A0A4S2MSS1"/>
<feature type="repeat" description="ANK" evidence="3">
    <location>
        <begin position="204"/>
        <end position="236"/>
    </location>
</feature>
<evidence type="ECO:0000256" key="4">
    <source>
        <dbReference type="SAM" id="MobiDB-lite"/>
    </source>
</evidence>
<keyword evidence="2 3" id="KW-0040">ANK repeat</keyword>
<dbReference type="PROSITE" id="PS50297">
    <property type="entry name" value="ANK_REP_REGION"/>
    <property type="match status" value="2"/>
</dbReference>
<accession>A0A4S2MSS1</accession>
<organism evidence="5 6">
    <name type="scientific">Ascodesmis nigricans</name>
    <dbReference type="NCBI Taxonomy" id="341454"/>
    <lineage>
        <taxon>Eukaryota</taxon>
        <taxon>Fungi</taxon>
        <taxon>Dikarya</taxon>
        <taxon>Ascomycota</taxon>
        <taxon>Pezizomycotina</taxon>
        <taxon>Pezizomycetes</taxon>
        <taxon>Pezizales</taxon>
        <taxon>Ascodesmidaceae</taxon>
        <taxon>Ascodesmis</taxon>
    </lineage>
</organism>
<gene>
    <name evidence="5" type="ORF">EX30DRAFT_115282</name>
</gene>
<feature type="region of interest" description="Disordered" evidence="4">
    <location>
        <begin position="1"/>
        <end position="59"/>
    </location>
</feature>
<evidence type="ECO:0000313" key="5">
    <source>
        <dbReference type="EMBL" id="TGZ79267.1"/>
    </source>
</evidence>
<evidence type="ECO:0000256" key="2">
    <source>
        <dbReference type="ARBA" id="ARBA00023043"/>
    </source>
</evidence>